<organism evidence="3">
    <name type="scientific">Timema bartmani</name>
    <dbReference type="NCBI Taxonomy" id="61472"/>
    <lineage>
        <taxon>Eukaryota</taxon>
        <taxon>Metazoa</taxon>
        <taxon>Ecdysozoa</taxon>
        <taxon>Arthropoda</taxon>
        <taxon>Hexapoda</taxon>
        <taxon>Insecta</taxon>
        <taxon>Pterygota</taxon>
        <taxon>Neoptera</taxon>
        <taxon>Polyneoptera</taxon>
        <taxon>Phasmatodea</taxon>
        <taxon>Timematodea</taxon>
        <taxon>Timematoidea</taxon>
        <taxon>Timematidae</taxon>
        <taxon>Timema</taxon>
    </lineage>
</organism>
<feature type="region of interest" description="Disordered" evidence="1">
    <location>
        <begin position="202"/>
        <end position="226"/>
    </location>
</feature>
<proteinExistence type="predicted"/>
<evidence type="ECO:0000256" key="2">
    <source>
        <dbReference type="SAM" id="Phobius"/>
    </source>
</evidence>
<keyword evidence="2" id="KW-0812">Transmembrane</keyword>
<dbReference type="AlphaFoldDB" id="A0A7R9I5U1"/>
<protein>
    <submittedName>
        <fullName evidence="3">Uncharacterized protein</fullName>
    </submittedName>
</protein>
<evidence type="ECO:0000256" key="1">
    <source>
        <dbReference type="SAM" id="MobiDB-lite"/>
    </source>
</evidence>
<sequence>MGMGGMGSDNTLVPIPLLIGLVSVCLGSVATTLTIAHALRKHSGNYTCAVGSLASATVAVHILNEKLTTKELSAFLNEKPDRDQVITWGIEPLVVDYRVSKARSHSASFGATRANPPVYRYQTRGLPLEPRKPSSATLLGPPRSQTGHCVNPITPRFVTRFLIFFQSASHSPHRTRYRYKQFSTMTLFSEWSPTDGSTVYEQRSKVTPRITSNSRRGTTDKSLPHVYGTIDPEYTTAI</sequence>
<keyword evidence="2" id="KW-1133">Transmembrane helix</keyword>
<dbReference type="EMBL" id="OD569106">
    <property type="protein sequence ID" value="CAD7447667.1"/>
    <property type="molecule type" value="Genomic_DNA"/>
</dbReference>
<reference evidence="3" key="1">
    <citation type="submission" date="2020-11" db="EMBL/GenBank/DDBJ databases">
        <authorList>
            <person name="Tran Van P."/>
        </authorList>
    </citation>
    <scope>NUCLEOTIDE SEQUENCE</scope>
</reference>
<feature type="transmembrane region" description="Helical" evidence="2">
    <location>
        <begin position="12"/>
        <end position="36"/>
    </location>
</feature>
<name>A0A7R9I5U1_9NEOP</name>
<accession>A0A7R9I5U1</accession>
<gene>
    <name evidence="3" type="ORF">TBIB3V08_LOCUS9976</name>
</gene>
<evidence type="ECO:0000313" key="3">
    <source>
        <dbReference type="EMBL" id="CAD7447667.1"/>
    </source>
</evidence>
<keyword evidence="2" id="KW-0472">Membrane</keyword>